<proteinExistence type="predicted"/>
<feature type="compositionally biased region" description="Low complexity" evidence="1">
    <location>
        <begin position="108"/>
        <end position="136"/>
    </location>
</feature>
<keyword evidence="4" id="KW-1185">Reference proteome</keyword>
<feature type="transmembrane region" description="Helical" evidence="2">
    <location>
        <begin position="412"/>
        <end position="432"/>
    </location>
</feature>
<feature type="compositionally biased region" description="Pro residues" evidence="1">
    <location>
        <begin position="227"/>
        <end position="236"/>
    </location>
</feature>
<feature type="transmembrane region" description="Helical" evidence="2">
    <location>
        <begin position="344"/>
        <end position="365"/>
    </location>
</feature>
<protein>
    <submittedName>
        <fullName evidence="3">Uncharacterized protein</fullName>
    </submittedName>
</protein>
<dbReference type="Pfam" id="PF11374">
    <property type="entry name" value="DUF3176"/>
    <property type="match status" value="1"/>
</dbReference>
<dbReference type="OrthoDB" id="5242705at2759"/>
<feature type="transmembrane region" description="Helical" evidence="2">
    <location>
        <begin position="807"/>
        <end position="829"/>
    </location>
</feature>
<dbReference type="PANTHER" id="PTHR35394">
    <property type="entry name" value="DUF3176 DOMAIN-CONTAINING PROTEIN"/>
    <property type="match status" value="1"/>
</dbReference>
<feature type="compositionally biased region" description="Basic and acidic residues" evidence="1">
    <location>
        <begin position="57"/>
        <end position="71"/>
    </location>
</feature>
<evidence type="ECO:0000256" key="1">
    <source>
        <dbReference type="SAM" id="MobiDB-lite"/>
    </source>
</evidence>
<dbReference type="InterPro" id="IPR021514">
    <property type="entry name" value="DUF3176"/>
</dbReference>
<feature type="compositionally biased region" description="Acidic residues" evidence="1">
    <location>
        <begin position="42"/>
        <end position="56"/>
    </location>
</feature>
<keyword evidence="2" id="KW-0812">Transmembrane</keyword>
<keyword evidence="2" id="KW-1133">Transmembrane helix</keyword>
<evidence type="ECO:0000313" key="4">
    <source>
        <dbReference type="Proteomes" id="UP000799302"/>
    </source>
</evidence>
<reference evidence="3" key="1">
    <citation type="journal article" date="2020" name="Stud. Mycol.">
        <title>101 Dothideomycetes genomes: a test case for predicting lifestyles and emergence of pathogens.</title>
        <authorList>
            <person name="Haridas S."/>
            <person name="Albert R."/>
            <person name="Binder M."/>
            <person name="Bloem J."/>
            <person name="Labutti K."/>
            <person name="Salamov A."/>
            <person name="Andreopoulos B."/>
            <person name="Baker S."/>
            <person name="Barry K."/>
            <person name="Bills G."/>
            <person name="Bluhm B."/>
            <person name="Cannon C."/>
            <person name="Castanera R."/>
            <person name="Culley D."/>
            <person name="Daum C."/>
            <person name="Ezra D."/>
            <person name="Gonzalez J."/>
            <person name="Henrissat B."/>
            <person name="Kuo A."/>
            <person name="Liang C."/>
            <person name="Lipzen A."/>
            <person name="Lutzoni F."/>
            <person name="Magnuson J."/>
            <person name="Mondo S."/>
            <person name="Nolan M."/>
            <person name="Ohm R."/>
            <person name="Pangilinan J."/>
            <person name="Park H.-J."/>
            <person name="Ramirez L."/>
            <person name="Alfaro M."/>
            <person name="Sun H."/>
            <person name="Tritt A."/>
            <person name="Yoshinaga Y."/>
            <person name="Zwiers L.-H."/>
            <person name="Turgeon B."/>
            <person name="Goodwin S."/>
            <person name="Spatafora J."/>
            <person name="Crous P."/>
            <person name="Grigoriev I."/>
        </authorList>
    </citation>
    <scope>NUCLEOTIDE SEQUENCE</scope>
    <source>
        <strain evidence="3">CBS 115976</strain>
    </source>
</reference>
<sequence>MVDSQSSNIKQFIRSGKFSKRLNLNRPRAPEPSLSTIHSAGSDEEDGNSTDIEDFPEEKNGVVKAVAREDNAADGSESTNNPQGGRLVTGQRPLLSGVLSNIANLANRRSNTSRTSTASRSSRTSMSTRSSIASSTGGLPTITEIPPLPGLVSDHGSLPPTSEPPSTPPLEDHIMPVIPPHPGFTPVQQCDNSDTHSQGSTLVGSPPRHNGNSQIPPYSISDVFANSPPPPMPSWPLPSDTMSEKSGKSSLPLTASPHSSHSFASTPAYSPPSYCQPFGDSNAPGSRFSWHVTPVDRARNWFTIWFVEWWAFEIISWLFSAVCMAIILGVLFRYNNKEIPHWRIGFTLNAFISILSGFAKSALLLPTAEALGQLKWNWFTKKSKAMLDFEVLDSASRGPWGSMVLLARTKGVTLASVGAAIILLSLPLDLFFQQIVQYPNVMVALGNSTLTRSVYYDPIPETVLQSGSTITNPNAQMVANLWEMITAKQPLLTSPNFTCPTSQCNFQPFDTLAICSSCTAVPGLLEYGCKNATNEWMADASTDPDDFTNTTACGWYLNPPGQTPILMNGYAYNASTQTPGEILVSRIVPLRDIWTRKPVLPNATINYGDIINPLGDFIIASSPDAKSVLSNKPPEVIECAMWFCAQTLRSQIKNGQLSEQILKTQVVPPTNTGNPWKTSAWYDNSFNLTLPDSRSSSGSSVYGTGNWTGRTTLDIVQDFAPSTWTSQSSQDSTIAGKFNWRSGTPDVKTIPLETSPWITTSNVTHSVTTMAESMSAVLRRTSHGYSNQFEFIQGIAYDVRTHVQIRYFWIILPACLLLFSFVFLMATVLKSSKDDKKIGVWKNSALAVLFNGPSDDVQDRMGSQLKLGSAREKARNIRVTLD</sequence>
<accession>A0A6A6UQJ1</accession>
<feature type="region of interest" description="Disordered" evidence="1">
    <location>
        <begin position="1"/>
        <end position="90"/>
    </location>
</feature>
<organism evidence="3 4">
    <name type="scientific">Microthyrium microscopicum</name>
    <dbReference type="NCBI Taxonomy" id="703497"/>
    <lineage>
        <taxon>Eukaryota</taxon>
        <taxon>Fungi</taxon>
        <taxon>Dikarya</taxon>
        <taxon>Ascomycota</taxon>
        <taxon>Pezizomycotina</taxon>
        <taxon>Dothideomycetes</taxon>
        <taxon>Dothideomycetes incertae sedis</taxon>
        <taxon>Microthyriales</taxon>
        <taxon>Microthyriaceae</taxon>
        <taxon>Microthyrium</taxon>
    </lineage>
</organism>
<keyword evidence="2" id="KW-0472">Membrane</keyword>
<feature type="region of interest" description="Disordered" evidence="1">
    <location>
        <begin position="105"/>
        <end position="264"/>
    </location>
</feature>
<dbReference type="AlphaFoldDB" id="A0A6A6UQJ1"/>
<evidence type="ECO:0000313" key="3">
    <source>
        <dbReference type="EMBL" id="KAF2673194.1"/>
    </source>
</evidence>
<dbReference type="PANTHER" id="PTHR35394:SF5">
    <property type="entry name" value="DUF3176 DOMAIN-CONTAINING PROTEIN"/>
    <property type="match status" value="1"/>
</dbReference>
<dbReference type="Proteomes" id="UP000799302">
    <property type="component" value="Unassembled WGS sequence"/>
</dbReference>
<evidence type="ECO:0000256" key="2">
    <source>
        <dbReference type="SAM" id="Phobius"/>
    </source>
</evidence>
<feature type="transmembrane region" description="Helical" evidence="2">
    <location>
        <begin position="309"/>
        <end position="332"/>
    </location>
</feature>
<name>A0A6A6UQJ1_9PEZI</name>
<feature type="compositionally biased region" description="Polar residues" evidence="1">
    <location>
        <begin position="248"/>
        <end position="264"/>
    </location>
</feature>
<feature type="compositionally biased region" description="Polar residues" evidence="1">
    <location>
        <begin position="186"/>
        <end position="203"/>
    </location>
</feature>
<gene>
    <name evidence="3" type="ORF">BT63DRAFT_149242</name>
</gene>
<dbReference type="EMBL" id="MU004231">
    <property type="protein sequence ID" value="KAF2673194.1"/>
    <property type="molecule type" value="Genomic_DNA"/>
</dbReference>
<feature type="compositionally biased region" description="Polar residues" evidence="1">
    <location>
        <begin position="1"/>
        <end position="10"/>
    </location>
</feature>